<sequence>MLVVEGEGSERREGIEEVERPRPRYYAVKITKGQEYTVALLVENRARSKNIPLYSIVASLRPRGFLILETPRATAVDLLIRDMRHVKGKVRGVISQQDVETMIKPKPMVEILSPGTEVEVVSGPLRGTMGKVLQVDRERNEVVLLVYEATYPLKVTVPGEHVKPVSREQG</sequence>
<dbReference type="InterPro" id="IPR005100">
    <property type="entry name" value="NGN-domain"/>
</dbReference>
<dbReference type="SMART" id="SM00738">
    <property type="entry name" value="NGN"/>
    <property type="match status" value="1"/>
</dbReference>
<evidence type="ECO:0000259" key="7">
    <source>
        <dbReference type="SMART" id="SM00739"/>
    </source>
</evidence>
<reference evidence="8" key="1">
    <citation type="journal article" date="2020" name="mSystems">
        <title>Genome- and Community-Level Interaction Insights into Carbon Utilization and Element Cycling Functions of Hydrothermarchaeota in Hydrothermal Sediment.</title>
        <authorList>
            <person name="Zhou Z."/>
            <person name="Liu Y."/>
            <person name="Xu W."/>
            <person name="Pan J."/>
            <person name="Luo Z.H."/>
            <person name="Li M."/>
        </authorList>
    </citation>
    <scope>NUCLEOTIDE SEQUENCE [LARGE SCALE GENOMIC DNA]</scope>
    <source>
        <strain evidence="8">SpSt-1116</strain>
    </source>
</reference>
<comment type="similarity">
    <text evidence="4">Belongs to the archaeal Spt5 family.</text>
</comment>
<protein>
    <recommendedName>
        <fullName evidence="4 5">Transcription elongation factor Spt5</fullName>
    </recommendedName>
</protein>
<name>A0A7J3ZJN6_9CREN</name>
<dbReference type="CDD" id="cd06091">
    <property type="entry name" value="KOW_NusG"/>
    <property type="match status" value="1"/>
</dbReference>
<dbReference type="NCBIfam" id="TIGR00405">
    <property type="entry name" value="KOW_elon_Spt5"/>
    <property type="match status" value="1"/>
</dbReference>
<dbReference type="GO" id="GO:0006355">
    <property type="term" value="P:regulation of DNA-templated transcription"/>
    <property type="evidence" value="ECO:0007669"/>
    <property type="project" value="UniProtKB-UniRule"/>
</dbReference>
<keyword evidence="3 4" id="KW-0804">Transcription</keyword>
<evidence type="ECO:0000256" key="4">
    <source>
        <dbReference type="HAMAP-Rule" id="MF_00950"/>
    </source>
</evidence>
<evidence type="ECO:0000313" key="8">
    <source>
        <dbReference type="EMBL" id="HHQ80082.1"/>
    </source>
</evidence>
<organism evidence="8">
    <name type="scientific">Fervidicoccus fontis</name>
    <dbReference type="NCBI Taxonomy" id="683846"/>
    <lineage>
        <taxon>Archaea</taxon>
        <taxon>Thermoproteota</taxon>
        <taxon>Thermoprotei</taxon>
        <taxon>Fervidicoccales</taxon>
        <taxon>Fervidicoccaceae</taxon>
        <taxon>Fervidicoccus</taxon>
    </lineage>
</organism>
<accession>A0A7J3ZJN6</accession>
<evidence type="ECO:0000256" key="5">
    <source>
        <dbReference type="NCBIfam" id="TIGR00405"/>
    </source>
</evidence>
<dbReference type="EMBL" id="DRZC01000019">
    <property type="protein sequence ID" value="HHQ80082.1"/>
    <property type="molecule type" value="Genomic_DNA"/>
</dbReference>
<evidence type="ECO:0000256" key="2">
    <source>
        <dbReference type="ARBA" id="ARBA00023015"/>
    </source>
</evidence>
<evidence type="ECO:0000256" key="3">
    <source>
        <dbReference type="ARBA" id="ARBA00023163"/>
    </source>
</evidence>
<dbReference type="Gene3D" id="3.30.70.940">
    <property type="entry name" value="NusG, N-terminal domain"/>
    <property type="match status" value="1"/>
</dbReference>
<dbReference type="InterPro" id="IPR011590">
    <property type="entry name" value="Spt5_arc"/>
</dbReference>
<dbReference type="HAMAP" id="MF_00950">
    <property type="entry name" value="Spt5_arch"/>
    <property type="match status" value="1"/>
</dbReference>
<keyword evidence="8" id="KW-0648">Protein biosynthesis</keyword>
<dbReference type="SUPFAM" id="SSF50104">
    <property type="entry name" value="Translation proteins SH3-like domain"/>
    <property type="match status" value="1"/>
</dbReference>
<dbReference type="InterPro" id="IPR005824">
    <property type="entry name" value="KOW"/>
</dbReference>
<keyword evidence="2 4" id="KW-0805">Transcription regulation</keyword>
<dbReference type="InterPro" id="IPR014722">
    <property type="entry name" value="Rib_uL2_dom2"/>
</dbReference>
<dbReference type="SMART" id="SM00739">
    <property type="entry name" value="KOW"/>
    <property type="match status" value="1"/>
</dbReference>
<dbReference type="GO" id="GO:0006354">
    <property type="term" value="P:DNA-templated transcription elongation"/>
    <property type="evidence" value="ECO:0007669"/>
    <property type="project" value="InterPro"/>
</dbReference>
<comment type="subunit">
    <text evidence="4">Heterodimer composed of Spt4 and Spt5. Interacts with RNA polymerase (RNAP).</text>
</comment>
<evidence type="ECO:0000256" key="1">
    <source>
        <dbReference type="ARBA" id="ARBA00006956"/>
    </source>
</evidence>
<dbReference type="InterPro" id="IPR006645">
    <property type="entry name" value="NGN-like_dom"/>
</dbReference>
<dbReference type="InterPro" id="IPR008991">
    <property type="entry name" value="Translation_prot_SH3-like_sf"/>
</dbReference>
<dbReference type="Pfam" id="PF03439">
    <property type="entry name" value="Spt5-NGN"/>
    <property type="match status" value="1"/>
</dbReference>
<proteinExistence type="inferred from homology"/>
<feature type="domain" description="NusG-like N-terminal" evidence="6">
    <location>
        <begin position="22"/>
        <end position="106"/>
    </location>
</feature>
<evidence type="ECO:0000259" key="6">
    <source>
        <dbReference type="SMART" id="SM00738"/>
    </source>
</evidence>
<keyword evidence="8" id="KW-0251">Elongation factor</keyword>
<comment type="caution">
    <text evidence="8">The sequence shown here is derived from an EMBL/GenBank/DDBJ whole genome shotgun (WGS) entry which is preliminary data.</text>
</comment>
<dbReference type="Gene3D" id="2.30.30.30">
    <property type="match status" value="1"/>
</dbReference>
<dbReference type="GO" id="GO:0003746">
    <property type="term" value="F:translation elongation factor activity"/>
    <property type="evidence" value="ECO:0007669"/>
    <property type="project" value="UniProtKB-KW"/>
</dbReference>
<gene>
    <name evidence="4" type="primary">spt5</name>
    <name evidence="8" type="ORF">ENM78_01250</name>
</gene>
<comment type="function">
    <text evidence="4">Stimulates transcription elongation.</text>
</comment>
<dbReference type="InterPro" id="IPR036735">
    <property type="entry name" value="NGN_dom_sf"/>
</dbReference>
<feature type="domain" description="KOW" evidence="7">
    <location>
        <begin position="111"/>
        <end position="138"/>
    </location>
</feature>
<comment type="similarity">
    <text evidence="1">Belongs to the SPT5 family.</text>
</comment>
<dbReference type="Pfam" id="PF00467">
    <property type="entry name" value="KOW"/>
    <property type="match status" value="1"/>
</dbReference>
<dbReference type="AlphaFoldDB" id="A0A7J3ZJN6"/>